<protein>
    <submittedName>
        <fullName evidence="1">Uncharacterized protein</fullName>
    </submittedName>
</protein>
<comment type="caution">
    <text evidence="1">The sequence shown here is derived from an EMBL/GenBank/DDBJ whole genome shotgun (WGS) entry which is preliminary data.</text>
</comment>
<dbReference type="SUPFAM" id="SSF56784">
    <property type="entry name" value="HAD-like"/>
    <property type="match status" value="1"/>
</dbReference>
<dbReference type="Proteomes" id="UP000033647">
    <property type="component" value="Unassembled WGS sequence"/>
</dbReference>
<dbReference type="EMBL" id="LAFY01004156">
    <property type="protein sequence ID" value="KJX94408.1"/>
    <property type="molecule type" value="Genomic_DNA"/>
</dbReference>
<dbReference type="STRING" id="1047168.A0A0F4GAI6"/>
<dbReference type="Gene3D" id="3.40.50.1000">
    <property type="entry name" value="HAD superfamily/HAD-like"/>
    <property type="match status" value="1"/>
</dbReference>
<dbReference type="InterPro" id="IPR023214">
    <property type="entry name" value="HAD_sf"/>
</dbReference>
<dbReference type="OrthoDB" id="10255128at2759"/>
<proteinExistence type="predicted"/>
<sequence>MRTACAGPFHKHLDRIITGAPSSSVRHRASFAMASHRLKRVTHLVLDFDSTLTVKDTMNVLGDIPKSPKLSWSQISDDYMKDYNTYKNEPYPWKDYDRKEYSGWLAARRWVEARSAKRVENAGFFRGVTLEDVKQTVARSLESGKLQLREGWVKLFELFLPDYDDTSGVVHGGGLSIVSVNWSEIAIRQTLWQSAMRLDHPSKDSLCRLINDMHIHANEIEGLCSPLGSSGRVRHPLNMDIRTSADKLRYMPPSRGMWDGLGPRVIYIGDSSTDFDALCAADVGIWLCDVPELQYGTAFKKMFEPLDFVPPPLVSWREDGTDKKHLFWWAPNFDVVLEHLGTSR</sequence>
<organism evidence="1 2">
    <name type="scientific">Zymoseptoria brevis</name>
    <dbReference type="NCBI Taxonomy" id="1047168"/>
    <lineage>
        <taxon>Eukaryota</taxon>
        <taxon>Fungi</taxon>
        <taxon>Dikarya</taxon>
        <taxon>Ascomycota</taxon>
        <taxon>Pezizomycotina</taxon>
        <taxon>Dothideomycetes</taxon>
        <taxon>Dothideomycetidae</taxon>
        <taxon>Mycosphaerellales</taxon>
        <taxon>Mycosphaerellaceae</taxon>
        <taxon>Zymoseptoria</taxon>
    </lineage>
</organism>
<accession>A0A0F4GAI6</accession>
<keyword evidence="2" id="KW-1185">Reference proteome</keyword>
<evidence type="ECO:0000313" key="2">
    <source>
        <dbReference type="Proteomes" id="UP000033647"/>
    </source>
</evidence>
<dbReference type="AlphaFoldDB" id="A0A0F4GAI6"/>
<dbReference type="InterPro" id="IPR050849">
    <property type="entry name" value="HAD-like_hydrolase_phosphatase"/>
</dbReference>
<reference evidence="1 2" key="1">
    <citation type="submission" date="2015-03" db="EMBL/GenBank/DDBJ databases">
        <title>RNA-seq based gene annotation and comparative genomics of four Zymoseptoria species reveal species-specific pathogenicity related genes and transposable element activity.</title>
        <authorList>
            <person name="Grandaubert J."/>
            <person name="Bhattacharyya A."/>
            <person name="Stukenbrock E.H."/>
        </authorList>
    </citation>
    <scope>NUCLEOTIDE SEQUENCE [LARGE SCALE GENOMIC DNA]</scope>
    <source>
        <strain evidence="1 2">Zb18110</strain>
    </source>
</reference>
<name>A0A0F4GAI6_9PEZI</name>
<dbReference type="PANTHER" id="PTHR28181">
    <property type="entry name" value="UPF0655 PROTEIN YCR015C"/>
    <property type="match status" value="1"/>
</dbReference>
<dbReference type="PANTHER" id="PTHR28181:SF1">
    <property type="entry name" value="COLD TOLERANCE PROTEIN 1"/>
    <property type="match status" value="1"/>
</dbReference>
<gene>
    <name evidence="1" type="ORF">TI39_contig4197g00010</name>
</gene>
<dbReference type="InterPro" id="IPR036412">
    <property type="entry name" value="HAD-like_sf"/>
</dbReference>
<evidence type="ECO:0000313" key="1">
    <source>
        <dbReference type="EMBL" id="KJX94408.1"/>
    </source>
</evidence>